<name>A0ABD0TBW1_LOXSC</name>
<dbReference type="SMART" id="SM00034">
    <property type="entry name" value="CLECT"/>
    <property type="match status" value="2"/>
</dbReference>
<evidence type="ECO:0000313" key="4">
    <source>
        <dbReference type="Proteomes" id="UP001549921"/>
    </source>
</evidence>
<evidence type="ECO:0000313" key="3">
    <source>
        <dbReference type="EMBL" id="KAL0840863.1"/>
    </source>
</evidence>
<dbReference type="InterPro" id="IPR001304">
    <property type="entry name" value="C-type_lectin-like"/>
</dbReference>
<keyword evidence="1" id="KW-0732">Signal</keyword>
<dbReference type="Pfam" id="PF00059">
    <property type="entry name" value="Lectin_C"/>
    <property type="match status" value="2"/>
</dbReference>
<dbReference type="PROSITE" id="PS50041">
    <property type="entry name" value="C_TYPE_LECTIN_2"/>
    <property type="match status" value="2"/>
</dbReference>
<dbReference type="Gene3D" id="3.10.100.10">
    <property type="entry name" value="Mannose-Binding Protein A, subunit A"/>
    <property type="match status" value="2"/>
</dbReference>
<protein>
    <recommendedName>
        <fullName evidence="2">C-type lectin domain-containing protein</fullName>
    </recommendedName>
</protein>
<dbReference type="InterPro" id="IPR050111">
    <property type="entry name" value="C-type_lectin/snaclec_domain"/>
</dbReference>
<organism evidence="3 4">
    <name type="scientific">Loxostege sticticalis</name>
    <name type="common">Beet webworm moth</name>
    <dbReference type="NCBI Taxonomy" id="481309"/>
    <lineage>
        <taxon>Eukaryota</taxon>
        <taxon>Metazoa</taxon>
        <taxon>Ecdysozoa</taxon>
        <taxon>Arthropoda</taxon>
        <taxon>Hexapoda</taxon>
        <taxon>Insecta</taxon>
        <taxon>Pterygota</taxon>
        <taxon>Neoptera</taxon>
        <taxon>Endopterygota</taxon>
        <taxon>Lepidoptera</taxon>
        <taxon>Glossata</taxon>
        <taxon>Ditrysia</taxon>
        <taxon>Pyraloidea</taxon>
        <taxon>Crambidae</taxon>
        <taxon>Pyraustinae</taxon>
        <taxon>Loxostege</taxon>
    </lineage>
</organism>
<dbReference type="PANTHER" id="PTHR22803">
    <property type="entry name" value="MANNOSE, PHOSPHOLIPASE, LECTIN RECEPTOR RELATED"/>
    <property type="match status" value="1"/>
</dbReference>
<gene>
    <name evidence="3" type="ORF">ABMA28_014667</name>
</gene>
<dbReference type="EMBL" id="JBEDNZ010000006">
    <property type="protein sequence ID" value="KAL0840863.1"/>
    <property type="molecule type" value="Genomic_DNA"/>
</dbReference>
<feature type="domain" description="C-type lectin" evidence="2">
    <location>
        <begin position="45"/>
        <end position="148"/>
    </location>
</feature>
<feature type="chain" id="PRO_5044874355" description="C-type lectin domain-containing protein" evidence="1">
    <location>
        <begin position="21"/>
        <end position="322"/>
    </location>
</feature>
<dbReference type="InterPro" id="IPR016186">
    <property type="entry name" value="C-type_lectin-like/link_sf"/>
</dbReference>
<reference evidence="3 4" key="1">
    <citation type="submission" date="2024-06" db="EMBL/GenBank/DDBJ databases">
        <title>A chromosome-level genome assembly of beet webworm, Loxostege sticticalis.</title>
        <authorList>
            <person name="Zhang Y."/>
        </authorList>
    </citation>
    <scope>NUCLEOTIDE SEQUENCE [LARGE SCALE GENOMIC DNA]</scope>
    <source>
        <strain evidence="3">AQ028</strain>
        <tissue evidence="3">Male pupae</tissue>
    </source>
</reference>
<sequence>MANYLFTIGILLVLHQLAHCDLFRRDYFFDKEAGGWLKFHPIPVTWEEAVLRCLDEGAILASPLDEGLSKALSAIMVNHGVTPMFTGISNVYARSEYQTMEGVPISNLCISWYSAPNANIDSENCIAILADGKVTAVSCSENHPFACYKKAGIELGECGPIDNGFELDNRTGSCYKAVNKEVIWSEGFMICARAGAHLAVANSEIEAKVIWELGKELVLKSPKARWNFVNIGFRAWGEPRTWMTIHGQSLSDAGYTKWAPNEPNHAHERCGSMFVAGSFEDGVLNDELCDDPRKFICEIEANKKAVDSTVDSSESLDFIFKF</sequence>
<dbReference type="AlphaFoldDB" id="A0ABD0TBW1"/>
<accession>A0ABD0TBW1</accession>
<feature type="signal peptide" evidence="1">
    <location>
        <begin position="1"/>
        <end position="20"/>
    </location>
</feature>
<proteinExistence type="predicted"/>
<dbReference type="InterPro" id="IPR016187">
    <property type="entry name" value="CTDL_fold"/>
</dbReference>
<dbReference type="CDD" id="cd00037">
    <property type="entry name" value="CLECT"/>
    <property type="match status" value="2"/>
</dbReference>
<dbReference type="SUPFAM" id="SSF56436">
    <property type="entry name" value="C-type lectin-like"/>
    <property type="match status" value="2"/>
</dbReference>
<comment type="caution">
    <text evidence="3">The sequence shown here is derived from an EMBL/GenBank/DDBJ whole genome shotgun (WGS) entry which is preliminary data.</text>
</comment>
<evidence type="ECO:0000256" key="1">
    <source>
        <dbReference type="SAM" id="SignalP"/>
    </source>
</evidence>
<evidence type="ECO:0000259" key="2">
    <source>
        <dbReference type="PROSITE" id="PS50041"/>
    </source>
</evidence>
<feature type="domain" description="C-type lectin" evidence="2">
    <location>
        <begin position="170"/>
        <end position="298"/>
    </location>
</feature>
<dbReference type="Proteomes" id="UP001549921">
    <property type="component" value="Unassembled WGS sequence"/>
</dbReference>